<name>A0ABU6SJ93_9FABA</name>
<evidence type="ECO:0000313" key="1">
    <source>
        <dbReference type="EMBL" id="MED6136199.1"/>
    </source>
</evidence>
<proteinExistence type="predicted"/>
<protein>
    <submittedName>
        <fullName evidence="1">Uncharacterized protein</fullName>
    </submittedName>
</protein>
<gene>
    <name evidence="1" type="ORF">PIB30_053822</name>
</gene>
<organism evidence="1 2">
    <name type="scientific">Stylosanthes scabra</name>
    <dbReference type="NCBI Taxonomy" id="79078"/>
    <lineage>
        <taxon>Eukaryota</taxon>
        <taxon>Viridiplantae</taxon>
        <taxon>Streptophyta</taxon>
        <taxon>Embryophyta</taxon>
        <taxon>Tracheophyta</taxon>
        <taxon>Spermatophyta</taxon>
        <taxon>Magnoliopsida</taxon>
        <taxon>eudicotyledons</taxon>
        <taxon>Gunneridae</taxon>
        <taxon>Pentapetalae</taxon>
        <taxon>rosids</taxon>
        <taxon>fabids</taxon>
        <taxon>Fabales</taxon>
        <taxon>Fabaceae</taxon>
        <taxon>Papilionoideae</taxon>
        <taxon>50 kb inversion clade</taxon>
        <taxon>dalbergioids sensu lato</taxon>
        <taxon>Dalbergieae</taxon>
        <taxon>Pterocarpus clade</taxon>
        <taxon>Stylosanthes</taxon>
    </lineage>
</organism>
<dbReference type="Proteomes" id="UP001341840">
    <property type="component" value="Unassembled WGS sequence"/>
</dbReference>
<comment type="caution">
    <text evidence="1">The sequence shown here is derived from an EMBL/GenBank/DDBJ whole genome shotgun (WGS) entry which is preliminary data.</text>
</comment>
<dbReference type="EMBL" id="JASCZI010060819">
    <property type="protein sequence ID" value="MED6136199.1"/>
    <property type="molecule type" value="Genomic_DNA"/>
</dbReference>
<evidence type="ECO:0000313" key="2">
    <source>
        <dbReference type="Proteomes" id="UP001341840"/>
    </source>
</evidence>
<accession>A0ABU6SJ93</accession>
<keyword evidence="2" id="KW-1185">Reference proteome</keyword>
<reference evidence="1 2" key="1">
    <citation type="journal article" date="2023" name="Plants (Basel)">
        <title>Bridging the Gap: Combining Genomics and Transcriptomics Approaches to Understand Stylosanthes scabra, an Orphan Legume from the Brazilian Caatinga.</title>
        <authorList>
            <person name="Ferreira-Neto J.R.C."/>
            <person name="da Silva M.D."/>
            <person name="Binneck E."/>
            <person name="de Melo N.F."/>
            <person name="da Silva R.H."/>
            <person name="de Melo A.L.T.M."/>
            <person name="Pandolfi V."/>
            <person name="Bustamante F.O."/>
            <person name="Brasileiro-Vidal A.C."/>
            <person name="Benko-Iseppon A.M."/>
        </authorList>
    </citation>
    <scope>NUCLEOTIDE SEQUENCE [LARGE SCALE GENOMIC DNA]</scope>
    <source>
        <tissue evidence="1">Leaves</tissue>
    </source>
</reference>
<sequence>MLKTSSSSKRFYEEFASKDRAIVKLTSKASKRYRYVMYVRPHRVPCDHTYWSDVQVTFIRLRGGMGIPRGRMVASAALNFEGQKGNFKPSEGL</sequence>